<accession>A0A382WNF1</accession>
<gene>
    <name evidence="2" type="ORF">METZ01_LOCUS412984</name>
</gene>
<sequence length="39" mass="4134">VTARHPDPVAASSEATTASQDRWIGVSGPRLFTHTTQPS</sequence>
<name>A0A382WNF1_9ZZZZ</name>
<evidence type="ECO:0000256" key="1">
    <source>
        <dbReference type="SAM" id="MobiDB-lite"/>
    </source>
</evidence>
<feature type="non-terminal residue" evidence="2">
    <location>
        <position position="1"/>
    </location>
</feature>
<proteinExistence type="predicted"/>
<evidence type="ECO:0000313" key="2">
    <source>
        <dbReference type="EMBL" id="SVD60130.1"/>
    </source>
</evidence>
<dbReference type="EMBL" id="UINC01161124">
    <property type="protein sequence ID" value="SVD60130.1"/>
    <property type="molecule type" value="Genomic_DNA"/>
</dbReference>
<dbReference type="AlphaFoldDB" id="A0A382WNF1"/>
<organism evidence="2">
    <name type="scientific">marine metagenome</name>
    <dbReference type="NCBI Taxonomy" id="408172"/>
    <lineage>
        <taxon>unclassified sequences</taxon>
        <taxon>metagenomes</taxon>
        <taxon>ecological metagenomes</taxon>
    </lineage>
</organism>
<feature type="region of interest" description="Disordered" evidence="1">
    <location>
        <begin position="1"/>
        <end position="39"/>
    </location>
</feature>
<feature type="non-terminal residue" evidence="2">
    <location>
        <position position="39"/>
    </location>
</feature>
<protein>
    <submittedName>
        <fullName evidence="2">Uncharacterized protein</fullName>
    </submittedName>
</protein>
<reference evidence="2" key="1">
    <citation type="submission" date="2018-05" db="EMBL/GenBank/DDBJ databases">
        <authorList>
            <person name="Lanie J.A."/>
            <person name="Ng W.-L."/>
            <person name="Kazmierczak K.M."/>
            <person name="Andrzejewski T.M."/>
            <person name="Davidsen T.M."/>
            <person name="Wayne K.J."/>
            <person name="Tettelin H."/>
            <person name="Glass J.I."/>
            <person name="Rusch D."/>
            <person name="Podicherti R."/>
            <person name="Tsui H.-C.T."/>
            <person name="Winkler M.E."/>
        </authorList>
    </citation>
    <scope>NUCLEOTIDE SEQUENCE</scope>
</reference>